<dbReference type="InterPro" id="IPR038063">
    <property type="entry name" value="Transpep_catalytic_dom"/>
</dbReference>
<gene>
    <name evidence="9" type="ORF">ACFOU2_04665</name>
</gene>
<feature type="active site" description="Nucleophile" evidence="6">
    <location>
        <position position="128"/>
    </location>
</feature>
<reference evidence="10" key="1">
    <citation type="journal article" date="2019" name="Int. J. Syst. Evol. Microbiol.">
        <title>The Global Catalogue of Microorganisms (GCM) 10K type strain sequencing project: providing services to taxonomists for standard genome sequencing and annotation.</title>
        <authorList>
            <consortium name="The Broad Institute Genomics Platform"/>
            <consortium name="The Broad Institute Genome Sequencing Center for Infectious Disease"/>
            <person name="Wu L."/>
            <person name="Ma J."/>
        </authorList>
    </citation>
    <scope>NUCLEOTIDE SEQUENCE [LARGE SCALE GENOMIC DNA]</scope>
    <source>
        <strain evidence="10">CCUG 61889</strain>
    </source>
</reference>
<dbReference type="InterPro" id="IPR005490">
    <property type="entry name" value="LD_TPept_cat_dom"/>
</dbReference>
<keyword evidence="10" id="KW-1185">Reference proteome</keyword>
<dbReference type="CDD" id="cd16913">
    <property type="entry name" value="YkuD_like"/>
    <property type="match status" value="1"/>
</dbReference>
<organism evidence="9 10">
    <name type="scientific">Bacillus songklensis</name>
    <dbReference type="NCBI Taxonomy" id="1069116"/>
    <lineage>
        <taxon>Bacteria</taxon>
        <taxon>Bacillati</taxon>
        <taxon>Bacillota</taxon>
        <taxon>Bacilli</taxon>
        <taxon>Bacillales</taxon>
        <taxon>Bacillaceae</taxon>
        <taxon>Bacillus</taxon>
    </lineage>
</organism>
<comment type="pathway">
    <text evidence="1 6">Cell wall biogenesis; peptidoglycan biosynthesis.</text>
</comment>
<dbReference type="PANTHER" id="PTHR30582">
    <property type="entry name" value="L,D-TRANSPEPTIDASE"/>
    <property type="match status" value="1"/>
</dbReference>
<protein>
    <submittedName>
        <fullName evidence="9">L,D-transpeptidase</fullName>
        <ecNumber evidence="9">2.-.-.-</ecNumber>
    </submittedName>
</protein>
<dbReference type="GO" id="GO:0016740">
    <property type="term" value="F:transferase activity"/>
    <property type="evidence" value="ECO:0007669"/>
    <property type="project" value="UniProtKB-KW"/>
</dbReference>
<dbReference type="SUPFAM" id="SSF141523">
    <property type="entry name" value="L,D-transpeptidase catalytic domain-like"/>
    <property type="match status" value="1"/>
</dbReference>
<evidence type="ECO:0000313" key="9">
    <source>
        <dbReference type="EMBL" id="MFC3882834.1"/>
    </source>
</evidence>
<evidence type="ECO:0000256" key="2">
    <source>
        <dbReference type="ARBA" id="ARBA00022679"/>
    </source>
</evidence>
<dbReference type="Proteomes" id="UP001595752">
    <property type="component" value="Unassembled WGS sequence"/>
</dbReference>
<evidence type="ECO:0000256" key="4">
    <source>
        <dbReference type="ARBA" id="ARBA00022984"/>
    </source>
</evidence>
<dbReference type="Pfam" id="PF03734">
    <property type="entry name" value="YkuD"/>
    <property type="match status" value="1"/>
</dbReference>
<feature type="chain" id="PRO_5047539091" evidence="7">
    <location>
        <begin position="21"/>
        <end position="176"/>
    </location>
</feature>
<dbReference type="PANTHER" id="PTHR30582:SF4">
    <property type="entry name" value="L,D-TRANSPEPTIDASE YQJB-RELATED"/>
    <property type="match status" value="1"/>
</dbReference>
<dbReference type="EC" id="2.-.-.-" evidence="9"/>
<feature type="domain" description="L,D-TPase catalytic" evidence="8">
    <location>
        <begin position="28"/>
        <end position="152"/>
    </location>
</feature>
<accession>A0ABV8AZW9</accession>
<comment type="caution">
    <text evidence="9">The sequence shown here is derived from an EMBL/GenBank/DDBJ whole genome shotgun (WGS) entry which is preliminary data.</text>
</comment>
<evidence type="ECO:0000259" key="8">
    <source>
        <dbReference type="PROSITE" id="PS52029"/>
    </source>
</evidence>
<keyword evidence="5 6" id="KW-0961">Cell wall biogenesis/degradation</keyword>
<evidence type="ECO:0000256" key="6">
    <source>
        <dbReference type="PROSITE-ProRule" id="PRU01373"/>
    </source>
</evidence>
<sequence length="176" mass="19843">MKFIFSFLLLSMFSPIWPLGANPVLGDPFIIVNKENNKAVFIDEGKIQSIFHISTGKEQNFTPEGKFTVVVKAKNPYYRRKNIQGGNPENPLGTRWIGFDARETDGRIYGLHGTNNELSIGKYVTEGCVRFHTDSIEWLYDRVPIGTKVLIVNTTKTFEDIALQEGAMSEAGLMHE</sequence>
<keyword evidence="3 6" id="KW-0133">Cell shape</keyword>
<proteinExistence type="predicted"/>
<dbReference type="InterPro" id="IPR050979">
    <property type="entry name" value="LD-transpeptidase"/>
</dbReference>
<evidence type="ECO:0000256" key="5">
    <source>
        <dbReference type="ARBA" id="ARBA00023316"/>
    </source>
</evidence>
<dbReference type="PROSITE" id="PS52029">
    <property type="entry name" value="LD_TPASE"/>
    <property type="match status" value="1"/>
</dbReference>
<dbReference type="RefSeq" id="WP_377912656.1">
    <property type="nucleotide sequence ID" value="NZ_JBHRZT010000020.1"/>
</dbReference>
<evidence type="ECO:0000256" key="3">
    <source>
        <dbReference type="ARBA" id="ARBA00022960"/>
    </source>
</evidence>
<feature type="active site" description="Proton donor/acceptor" evidence="6">
    <location>
        <position position="112"/>
    </location>
</feature>
<feature type="signal peptide" evidence="7">
    <location>
        <begin position="1"/>
        <end position="20"/>
    </location>
</feature>
<name>A0ABV8AZW9_9BACI</name>
<evidence type="ECO:0000256" key="7">
    <source>
        <dbReference type="SAM" id="SignalP"/>
    </source>
</evidence>
<evidence type="ECO:0000313" key="10">
    <source>
        <dbReference type="Proteomes" id="UP001595752"/>
    </source>
</evidence>
<dbReference type="Gene3D" id="2.40.440.10">
    <property type="entry name" value="L,D-transpeptidase catalytic domain-like"/>
    <property type="match status" value="1"/>
</dbReference>
<dbReference type="EMBL" id="JBHRZT010000020">
    <property type="protein sequence ID" value="MFC3882834.1"/>
    <property type="molecule type" value="Genomic_DNA"/>
</dbReference>
<keyword evidence="7" id="KW-0732">Signal</keyword>
<evidence type="ECO:0000256" key="1">
    <source>
        <dbReference type="ARBA" id="ARBA00004752"/>
    </source>
</evidence>
<keyword evidence="4 6" id="KW-0573">Peptidoglycan synthesis</keyword>
<keyword evidence="2 9" id="KW-0808">Transferase</keyword>